<organism evidence="3">
    <name type="scientific">marine metagenome</name>
    <dbReference type="NCBI Taxonomy" id="408172"/>
    <lineage>
        <taxon>unclassified sequences</taxon>
        <taxon>metagenomes</taxon>
        <taxon>ecological metagenomes</taxon>
    </lineage>
</organism>
<dbReference type="InterPro" id="IPR002347">
    <property type="entry name" value="SDR_fam"/>
</dbReference>
<dbReference type="PRINTS" id="PR00080">
    <property type="entry name" value="SDRFAMILY"/>
</dbReference>
<comment type="similarity">
    <text evidence="1">Belongs to the short-chain dehydrogenases/reductases (SDR) family.</text>
</comment>
<dbReference type="GO" id="GO:0016491">
    <property type="term" value="F:oxidoreductase activity"/>
    <property type="evidence" value="ECO:0007669"/>
    <property type="project" value="UniProtKB-KW"/>
</dbReference>
<reference evidence="3" key="1">
    <citation type="submission" date="2018-05" db="EMBL/GenBank/DDBJ databases">
        <authorList>
            <person name="Lanie J.A."/>
            <person name="Ng W.-L."/>
            <person name="Kazmierczak K.M."/>
            <person name="Andrzejewski T.M."/>
            <person name="Davidsen T.M."/>
            <person name="Wayne K.J."/>
            <person name="Tettelin H."/>
            <person name="Glass J.I."/>
            <person name="Rusch D."/>
            <person name="Podicherti R."/>
            <person name="Tsui H.-C.T."/>
            <person name="Winkler M.E."/>
        </authorList>
    </citation>
    <scope>NUCLEOTIDE SEQUENCE</scope>
</reference>
<dbReference type="CDD" id="cd05233">
    <property type="entry name" value="SDR_c"/>
    <property type="match status" value="1"/>
</dbReference>
<evidence type="ECO:0000256" key="1">
    <source>
        <dbReference type="ARBA" id="ARBA00006484"/>
    </source>
</evidence>
<evidence type="ECO:0000313" key="3">
    <source>
        <dbReference type="EMBL" id="SVA14226.1"/>
    </source>
</evidence>
<name>A0A381TDL5_9ZZZZ</name>
<evidence type="ECO:0008006" key="4">
    <source>
        <dbReference type="Google" id="ProtNLM"/>
    </source>
</evidence>
<dbReference type="PRINTS" id="PR00081">
    <property type="entry name" value="GDHRDH"/>
</dbReference>
<keyword evidence="2" id="KW-0560">Oxidoreductase</keyword>
<accession>A0A381TDL5</accession>
<dbReference type="SUPFAM" id="SSF51735">
    <property type="entry name" value="NAD(P)-binding Rossmann-fold domains"/>
    <property type="match status" value="1"/>
</dbReference>
<sequence length="261" mass="28073">MNFLSQELNVVVTAGASGIGKTIAQAYKNEGCRVYICDISDEFISSFKSEESDIFVQKTDVSVYSEVKSFFTNVAQQVNSIDVLVNCAGIAGPTANLQDVDPGDWDRTIAVNLNGMFYSLKAAIPLLQKSQQPSIINIASSASFFGFPLRSPYTAAKWAVIGLTKTLAMELGGEGIRVNAICPGSVSGDRIDQVIKADALEQGKSVEEIKELYVKQVSMKTFVEPEDVANLALFLTSDYGRYVSGQAIGLDGHTEGLSNSL</sequence>
<dbReference type="PANTHER" id="PTHR24321">
    <property type="entry name" value="DEHYDROGENASES, SHORT CHAIN"/>
    <property type="match status" value="1"/>
</dbReference>
<dbReference type="Pfam" id="PF13561">
    <property type="entry name" value="adh_short_C2"/>
    <property type="match status" value="1"/>
</dbReference>
<dbReference type="EMBL" id="UINC01004425">
    <property type="protein sequence ID" value="SVA14226.1"/>
    <property type="molecule type" value="Genomic_DNA"/>
</dbReference>
<dbReference type="PANTHER" id="PTHR24321:SF8">
    <property type="entry name" value="ESTRADIOL 17-BETA-DEHYDROGENASE 8-RELATED"/>
    <property type="match status" value="1"/>
</dbReference>
<evidence type="ECO:0000256" key="2">
    <source>
        <dbReference type="ARBA" id="ARBA00023002"/>
    </source>
</evidence>
<dbReference type="InterPro" id="IPR036291">
    <property type="entry name" value="NAD(P)-bd_dom_sf"/>
</dbReference>
<dbReference type="PROSITE" id="PS00061">
    <property type="entry name" value="ADH_SHORT"/>
    <property type="match status" value="1"/>
</dbReference>
<dbReference type="AlphaFoldDB" id="A0A381TDL5"/>
<dbReference type="NCBIfam" id="NF009466">
    <property type="entry name" value="PRK12826.1-2"/>
    <property type="match status" value="1"/>
</dbReference>
<dbReference type="InterPro" id="IPR020904">
    <property type="entry name" value="Sc_DH/Rdtase_CS"/>
</dbReference>
<proteinExistence type="inferred from homology"/>
<protein>
    <recommendedName>
        <fullName evidence="4">3-oxoacyl-[acyl-carrier-protein] reductase</fullName>
    </recommendedName>
</protein>
<dbReference type="FunFam" id="3.40.50.720:FF:000084">
    <property type="entry name" value="Short-chain dehydrogenase reductase"/>
    <property type="match status" value="1"/>
</dbReference>
<dbReference type="Gene3D" id="3.40.50.720">
    <property type="entry name" value="NAD(P)-binding Rossmann-like Domain"/>
    <property type="match status" value="1"/>
</dbReference>
<gene>
    <name evidence="3" type="ORF">METZ01_LOCUS67080</name>
</gene>